<reference evidence="1 2" key="1">
    <citation type="submission" date="2023-03" db="EMBL/GenBank/DDBJ databases">
        <title>NovoSphingobium album sp. nov. isolated from polycyclic aromatic hydrocarbons- and heavy-metal polluted soil.</title>
        <authorList>
            <person name="Liu Z."/>
            <person name="Wang K."/>
        </authorList>
    </citation>
    <scope>NUCLEOTIDE SEQUENCE [LARGE SCALE GENOMIC DNA]</scope>
    <source>
        <strain evidence="1 2">H3SJ31-1</strain>
    </source>
</reference>
<sequence length="79" mass="8905">MPKLTERDRLAELEARQRKAADDVEKARRALRGKYADVIRELPVEKLTERELRDVVMQAIRVGGAAATTALKPLPDLKP</sequence>
<dbReference type="Proteomes" id="UP001216253">
    <property type="component" value="Unassembled WGS sequence"/>
</dbReference>
<dbReference type="RefSeq" id="WP_275228207.1">
    <property type="nucleotide sequence ID" value="NZ_JARESE010000028.1"/>
</dbReference>
<accession>A0ABT5WQW0</accession>
<name>A0ABT5WQW0_9SPHN</name>
<keyword evidence="2" id="KW-1185">Reference proteome</keyword>
<protein>
    <submittedName>
        <fullName evidence="1">Uncharacterized protein</fullName>
    </submittedName>
</protein>
<organism evidence="1 2">
    <name type="scientific">Novosphingobium album</name>
    <name type="common">ex Liu et al. 2023</name>
    <dbReference type="NCBI Taxonomy" id="3031130"/>
    <lineage>
        <taxon>Bacteria</taxon>
        <taxon>Pseudomonadati</taxon>
        <taxon>Pseudomonadota</taxon>
        <taxon>Alphaproteobacteria</taxon>
        <taxon>Sphingomonadales</taxon>
        <taxon>Sphingomonadaceae</taxon>
        <taxon>Novosphingobium</taxon>
    </lineage>
</organism>
<gene>
    <name evidence="1" type="ORF">PYV00_10455</name>
</gene>
<evidence type="ECO:0000313" key="2">
    <source>
        <dbReference type="Proteomes" id="UP001216253"/>
    </source>
</evidence>
<comment type="caution">
    <text evidence="1">The sequence shown here is derived from an EMBL/GenBank/DDBJ whole genome shotgun (WGS) entry which is preliminary data.</text>
</comment>
<dbReference type="EMBL" id="JARESE010000028">
    <property type="protein sequence ID" value="MDE8652136.1"/>
    <property type="molecule type" value="Genomic_DNA"/>
</dbReference>
<evidence type="ECO:0000313" key="1">
    <source>
        <dbReference type="EMBL" id="MDE8652136.1"/>
    </source>
</evidence>
<proteinExistence type="predicted"/>